<feature type="chain" id="PRO_5042866762" evidence="1">
    <location>
        <begin position="22"/>
        <end position="434"/>
    </location>
</feature>
<proteinExistence type="predicted"/>
<dbReference type="PROSITE" id="PS51257">
    <property type="entry name" value="PROKAR_LIPOPROTEIN"/>
    <property type="match status" value="1"/>
</dbReference>
<dbReference type="AlphaFoldDB" id="A0AAQ3W5A6"/>
<dbReference type="RefSeq" id="WP_086312383.1">
    <property type="nucleotide sequence ID" value="NZ_CP147244.1"/>
</dbReference>
<evidence type="ECO:0000313" key="2">
    <source>
        <dbReference type="EMBL" id="WYJ99038.1"/>
    </source>
</evidence>
<dbReference type="Gene3D" id="3.40.190.10">
    <property type="entry name" value="Periplasmic binding protein-like II"/>
    <property type="match status" value="1"/>
</dbReference>
<dbReference type="PANTHER" id="PTHR43649:SF32">
    <property type="entry name" value="SUGAR BINDING SECRETED PROTEIN"/>
    <property type="match status" value="1"/>
</dbReference>
<reference evidence="2" key="1">
    <citation type="submission" date="2017-05" db="EMBL/GenBank/DDBJ databases">
        <authorList>
            <consortium name="The Broad Institute Genomics Platform"/>
            <consortium name="The Broad Institute Genomic Center for Infectious Diseases"/>
            <person name="Earl A."/>
            <person name="Manson A."/>
            <person name="Schwartman J."/>
            <person name="Gilmore M."/>
            <person name="Abouelleil A."/>
            <person name="Cao P."/>
            <person name="Chapman S."/>
            <person name="Cusick C."/>
            <person name="Shea T."/>
            <person name="Young S."/>
            <person name="Neafsey D."/>
            <person name="Nusbaum C."/>
            <person name="Birren B."/>
        </authorList>
    </citation>
    <scope>NUCLEOTIDE SEQUENCE</scope>
    <source>
        <strain evidence="2">7F3_DIV0205</strain>
    </source>
</reference>
<gene>
    <name evidence="2" type="ORF">A5821_000114</name>
</gene>
<feature type="signal peptide" evidence="1">
    <location>
        <begin position="1"/>
        <end position="21"/>
    </location>
</feature>
<keyword evidence="3" id="KW-1185">Reference proteome</keyword>
<dbReference type="InterPro" id="IPR006059">
    <property type="entry name" value="SBP"/>
</dbReference>
<keyword evidence="1" id="KW-0732">Signal</keyword>
<evidence type="ECO:0000256" key="1">
    <source>
        <dbReference type="SAM" id="SignalP"/>
    </source>
</evidence>
<dbReference type="InterPro" id="IPR050490">
    <property type="entry name" value="Bact_solute-bd_prot1"/>
</dbReference>
<name>A0AAQ3W5A6_9ENTE</name>
<sequence>MKKFFGSLLVLVSVLMLTACGGSGDSKDADVGNKDGGSSEKITLWAWDETFNIKAAEIAKEYYENKDVAVEVVTMSQDDIVQKLNTSLASGNKEGLPNIVLIEDYRIQGYLTSYPDAFSDLSSIVKEEDFSEYKFAVNKVDDKIYGVPFDSGVAGVFYRRDYFEEAGYKEADLQDITWDDLIKMARVVKDKTGHALMTMDPSDLGLTRIIMQSTGKWFTDETGEKVTLKGNEALKYALQIQATILKEGLAEQVSDWDGGVNGVQSGSVASSIQGCWYASTIQGAKDQAGKWGIAPIPVIKGDKNSKHSSNIGGGGWYVIKGLPGEEQAKEFLGQTFASNVDLMNQLAKEVGVISTLKAASESPIYQEGVAFYDGQKVFEDFSDWSAEVPKVNYGKDTYAIESILTESLQEVINGGDIDKVLTNVQKQAEDQLEN</sequence>
<reference evidence="2" key="2">
    <citation type="submission" date="2024-03" db="EMBL/GenBank/DDBJ databases">
        <title>The Genome Sequence of Enterococcus sp. DIV0205d.</title>
        <authorList>
            <consortium name="The Broad Institute Genomics Platform"/>
            <consortium name="The Broad Institute Microbial Omics Core"/>
            <consortium name="The Broad Institute Genomic Center for Infectious Diseases"/>
            <person name="Earl A."/>
            <person name="Manson A."/>
            <person name="Gilmore M."/>
            <person name="Schwartman J."/>
            <person name="Shea T."/>
            <person name="Abouelleil A."/>
            <person name="Cao P."/>
            <person name="Chapman S."/>
            <person name="Cusick C."/>
            <person name="Young S."/>
            <person name="Neafsey D."/>
            <person name="Nusbaum C."/>
            <person name="Birren B."/>
        </authorList>
    </citation>
    <scope>NUCLEOTIDE SEQUENCE</scope>
    <source>
        <strain evidence="2">7F3_DIV0205</strain>
    </source>
</reference>
<dbReference type="Proteomes" id="UP000194948">
    <property type="component" value="Chromosome"/>
</dbReference>
<organism evidence="2 3">
    <name type="scientific">Candidatus Enterococcus palustris</name>
    <dbReference type="NCBI Taxonomy" id="1834189"/>
    <lineage>
        <taxon>Bacteria</taxon>
        <taxon>Bacillati</taxon>
        <taxon>Bacillota</taxon>
        <taxon>Bacilli</taxon>
        <taxon>Lactobacillales</taxon>
        <taxon>Enterococcaceae</taxon>
        <taxon>Enterococcus</taxon>
    </lineage>
</organism>
<evidence type="ECO:0000313" key="3">
    <source>
        <dbReference type="Proteomes" id="UP000194948"/>
    </source>
</evidence>
<dbReference type="SUPFAM" id="SSF53850">
    <property type="entry name" value="Periplasmic binding protein-like II"/>
    <property type="match status" value="1"/>
</dbReference>
<dbReference type="Pfam" id="PF13416">
    <property type="entry name" value="SBP_bac_8"/>
    <property type="match status" value="1"/>
</dbReference>
<protein>
    <submittedName>
        <fullName evidence="2">Lactose/L-arabinose transport system substrate-binding protein</fullName>
    </submittedName>
</protein>
<dbReference type="EMBL" id="CP147244">
    <property type="protein sequence ID" value="WYJ99038.1"/>
    <property type="molecule type" value="Genomic_DNA"/>
</dbReference>
<accession>A0AAQ3W5A6</accession>
<dbReference type="PANTHER" id="PTHR43649">
    <property type="entry name" value="ARABINOSE-BINDING PROTEIN-RELATED"/>
    <property type="match status" value="1"/>
</dbReference>